<evidence type="ECO:0000313" key="2">
    <source>
        <dbReference type="Proteomes" id="UP000823201"/>
    </source>
</evidence>
<evidence type="ECO:0000313" key="1">
    <source>
        <dbReference type="EMBL" id="MBM7657465.1"/>
    </source>
</evidence>
<sequence>MGRATNLKSEQVANLKKRVRLLQTMVDALDEQNADSEALTHLLKMIDNLAIRIKRYREDWENHLTDK</sequence>
<protein>
    <submittedName>
        <fullName evidence="1">Uncharacterized protein</fullName>
    </submittedName>
</protein>
<gene>
    <name evidence="1" type="ORF">JOC27_000914</name>
</gene>
<dbReference type="NCBIfam" id="NF040878">
    <property type="entry name" value="SE1561_fam"/>
    <property type="match status" value="1"/>
</dbReference>
<reference evidence="1 2" key="1">
    <citation type="submission" date="2021-01" db="EMBL/GenBank/DDBJ databases">
        <title>Genomic Encyclopedia of Type Strains, Phase IV (KMG-IV): sequencing the most valuable type-strain genomes for metagenomic binning, comparative biology and taxonomic classification.</title>
        <authorList>
            <person name="Goeker M."/>
        </authorList>
    </citation>
    <scope>NUCLEOTIDE SEQUENCE [LARGE SCALE GENOMIC DNA]</scope>
    <source>
        <strain evidence="1 2">DSM 100968</strain>
    </source>
</reference>
<proteinExistence type="predicted"/>
<dbReference type="RefSeq" id="WP_205005809.1">
    <property type="nucleotide sequence ID" value="NZ_CBCRXA010000014.1"/>
</dbReference>
<accession>A0ABS2Q7Q1</accession>
<name>A0ABS2Q7Q1_9BACL</name>
<organism evidence="1 2">
    <name type="scientific">Sporolactobacillus spathodeae</name>
    <dbReference type="NCBI Taxonomy" id="1465502"/>
    <lineage>
        <taxon>Bacteria</taxon>
        <taxon>Bacillati</taxon>
        <taxon>Bacillota</taxon>
        <taxon>Bacilli</taxon>
        <taxon>Bacillales</taxon>
        <taxon>Sporolactobacillaceae</taxon>
        <taxon>Sporolactobacillus</taxon>
    </lineage>
</organism>
<comment type="caution">
    <text evidence="1">The sequence shown here is derived from an EMBL/GenBank/DDBJ whole genome shotgun (WGS) entry which is preliminary data.</text>
</comment>
<dbReference type="Proteomes" id="UP000823201">
    <property type="component" value="Unassembled WGS sequence"/>
</dbReference>
<keyword evidence="2" id="KW-1185">Reference proteome</keyword>
<dbReference type="EMBL" id="JAFBEV010000006">
    <property type="protein sequence ID" value="MBM7657465.1"/>
    <property type="molecule type" value="Genomic_DNA"/>
</dbReference>
<dbReference type="InterPro" id="IPR047670">
    <property type="entry name" value="YfjT-like"/>
</dbReference>